<sequence>MRGKIIFVVGLATGYVLGTRAGRERYEQIKAGAQKVWNTPTVQSGVQKAQDFAGARVDTVKADLSHKARNALGALIGREPLSGPQRSAAASNTGSTRPKTTATKPAARKPASTSSTKSPTSSTTKASAQSSAAADAESDE</sequence>
<protein>
    <submittedName>
        <fullName evidence="2">YtxH domain-containing protein</fullName>
    </submittedName>
</protein>
<name>A0ABT2GQA7_9MICO</name>
<reference evidence="2" key="1">
    <citation type="submission" date="2022-08" db="EMBL/GenBank/DDBJ databases">
        <authorList>
            <person name="Deng Y."/>
            <person name="Han X.-F."/>
            <person name="Zhang Y.-Q."/>
        </authorList>
    </citation>
    <scope>NUCLEOTIDE SEQUENCE</scope>
    <source>
        <strain evidence="2">CPCC 205763</strain>
    </source>
</reference>
<gene>
    <name evidence="2" type="ORF">N1027_04945</name>
</gene>
<proteinExistence type="predicted"/>
<feature type="region of interest" description="Disordered" evidence="1">
    <location>
        <begin position="74"/>
        <end position="140"/>
    </location>
</feature>
<keyword evidence="3" id="KW-1185">Reference proteome</keyword>
<organism evidence="2 3">
    <name type="scientific">Herbiconiux aconitum</name>
    <dbReference type="NCBI Taxonomy" id="2970913"/>
    <lineage>
        <taxon>Bacteria</taxon>
        <taxon>Bacillati</taxon>
        <taxon>Actinomycetota</taxon>
        <taxon>Actinomycetes</taxon>
        <taxon>Micrococcales</taxon>
        <taxon>Microbacteriaceae</taxon>
        <taxon>Herbiconiux</taxon>
    </lineage>
</organism>
<accession>A0ABT2GQA7</accession>
<dbReference type="EMBL" id="JANLCM010000001">
    <property type="protein sequence ID" value="MCS5717480.1"/>
    <property type="molecule type" value="Genomic_DNA"/>
</dbReference>
<dbReference type="RefSeq" id="WP_259505804.1">
    <property type="nucleotide sequence ID" value="NZ_JANLCM010000001.1"/>
</dbReference>
<comment type="caution">
    <text evidence="2">The sequence shown here is derived from an EMBL/GenBank/DDBJ whole genome shotgun (WGS) entry which is preliminary data.</text>
</comment>
<evidence type="ECO:0000256" key="1">
    <source>
        <dbReference type="SAM" id="MobiDB-lite"/>
    </source>
</evidence>
<evidence type="ECO:0000313" key="3">
    <source>
        <dbReference type="Proteomes" id="UP001165584"/>
    </source>
</evidence>
<evidence type="ECO:0000313" key="2">
    <source>
        <dbReference type="EMBL" id="MCS5717480.1"/>
    </source>
</evidence>
<dbReference type="Proteomes" id="UP001165584">
    <property type="component" value="Unassembled WGS sequence"/>
</dbReference>
<feature type="compositionally biased region" description="Polar residues" evidence="1">
    <location>
        <begin position="84"/>
        <end position="95"/>
    </location>
</feature>
<feature type="compositionally biased region" description="Low complexity" evidence="1">
    <location>
        <begin position="96"/>
        <end position="140"/>
    </location>
</feature>